<dbReference type="Gene3D" id="3.30.540.10">
    <property type="entry name" value="Fructose-1,6-Bisphosphatase, subunit A, domain 1"/>
    <property type="match status" value="1"/>
</dbReference>
<dbReference type="Proteomes" id="UP000494330">
    <property type="component" value="Unassembled WGS sequence"/>
</dbReference>
<protein>
    <submittedName>
        <fullName evidence="3">ImpA</fullName>
    </submittedName>
</protein>
<sequence length="267" mass="29133">MVMKHTIDELIDRAVRVVHGAGDIALNYFRSQMQIDDKHSRGVFDPVTEADRRIERLISEGLSSVDPGLAVIGEEYGRSGEGNSYWIIDPIDGTRAFICGMPLWGILVGLVIDGVPVGSVMYQPFTGETYISDSGGPRLFHRNTVASIRTSACRSVSEAIVYSLDPRLIERANLMRPFSRLMEQCRMLRWGGDCYSIAMVAHGCIDLVVEAGLEPYDVVPLIHLVESAGGVVTDLDGARPMNGGIVVAAANRELHEAVLAIFRESSG</sequence>
<comment type="cofactor">
    <cofactor evidence="2">
        <name>Mg(2+)</name>
        <dbReference type="ChEBI" id="CHEBI:18420"/>
    </cofactor>
</comment>
<dbReference type="Pfam" id="PF00459">
    <property type="entry name" value="Inositol_P"/>
    <property type="match status" value="1"/>
</dbReference>
<dbReference type="InterPro" id="IPR000760">
    <property type="entry name" value="Inositol_monophosphatase-like"/>
</dbReference>
<dbReference type="GO" id="GO:0008934">
    <property type="term" value="F:inositol monophosphate 1-phosphatase activity"/>
    <property type="evidence" value="ECO:0007669"/>
    <property type="project" value="TreeGrafter"/>
</dbReference>
<keyword evidence="2" id="KW-0479">Metal-binding</keyword>
<evidence type="ECO:0000313" key="3">
    <source>
        <dbReference type="EMBL" id="VWB66531.1"/>
    </source>
</evidence>
<dbReference type="PRINTS" id="PR00377">
    <property type="entry name" value="IMPHPHTASES"/>
</dbReference>
<feature type="binding site" evidence="2">
    <location>
        <position position="89"/>
    </location>
    <ligand>
        <name>Mg(2+)</name>
        <dbReference type="ChEBI" id="CHEBI:18420"/>
        <label>1</label>
        <note>catalytic</note>
    </ligand>
</feature>
<dbReference type="SUPFAM" id="SSF56655">
    <property type="entry name" value="Carbohydrate phosphatase"/>
    <property type="match status" value="1"/>
</dbReference>
<dbReference type="PANTHER" id="PTHR20854">
    <property type="entry name" value="INOSITOL MONOPHOSPHATASE"/>
    <property type="match status" value="1"/>
</dbReference>
<keyword evidence="4" id="KW-1185">Reference proteome</keyword>
<dbReference type="GO" id="GO:0006020">
    <property type="term" value="P:inositol metabolic process"/>
    <property type="evidence" value="ECO:0007669"/>
    <property type="project" value="TreeGrafter"/>
</dbReference>
<name>A0A6J5DIJ9_9BURK</name>
<reference evidence="3 4" key="1">
    <citation type="submission" date="2019-09" db="EMBL/GenBank/DDBJ databases">
        <authorList>
            <person name="Depoorter E."/>
        </authorList>
    </citation>
    <scope>NUCLEOTIDE SEQUENCE [LARGE SCALE GENOMIC DNA]</scope>
    <source>
        <strain evidence="3">LMG 30113</strain>
    </source>
</reference>
<dbReference type="GO" id="GO:0046872">
    <property type="term" value="F:metal ion binding"/>
    <property type="evidence" value="ECO:0007669"/>
    <property type="project" value="UniProtKB-KW"/>
</dbReference>
<keyword evidence="2" id="KW-0460">Magnesium</keyword>
<evidence type="ECO:0000256" key="2">
    <source>
        <dbReference type="PIRSR" id="PIRSR600760-2"/>
    </source>
</evidence>
<accession>A0A6J5DIJ9</accession>
<proteinExistence type="inferred from homology"/>
<dbReference type="Gene3D" id="3.40.190.80">
    <property type="match status" value="1"/>
</dbReference>
<dbReference type="EMBL" id="CABVQD010000008">
    <property type="protein sequence ID" value="VWB66531.1"/>
    <property type="molecule type" value="Genomic_DNA"/>
</dbReference>
<evidence type="ECO:0000256" key="1">
    <source>
        <dbReference type="ARBA" id="ARBA00009759"/>
    </source>
</evidence>
<feature type="binding site" evidence="2">
    <location>
        <position position="91"/>
    </location>
    <ligand>
        <name>Mg(2+)</name>
        <dbReference type="ChEBI" id="CHEBI:18420"/>
        <label>1</label>
        <note>catalytic</note>
    </ligand>
</feature>
<organism evidence="3 4">
    <name type="scientific">Burkholderia paludis</name>
    <dbReference type="NCBI Taxonomy" id="1506587"/>
    <lineage>
        <taxon>Bacteria</taxon>
        <taxon>Pseudomonadati</taxon>
        <taxon>Pseudomonadota</taxon>
        <taxon>Betaproteobacteria</taxon>
        <taxon>Burkholderiales</taxon>
        <taxon>Burkholderiaceae</taxon>
        <taxon>Burkholderia</taxon>
        <taxon>Burkholderia cepacia complex</taxon>
    </lineage>
</organism>
<dbReference type="AlphaFoldDB" id="A0A6J5DIJ9"/>
<dbReference type="PANTHER" id="PTHR20854:SF4">
    <property type="entry name" value="INOSITOL-1-MONOPHOSPHATASE-RELATED"/>
    <property type="match status" value="1"/>
</dbReference>
<evidence type="ECO:0000313" key="4">
    <source>
        <dbReference type="Proteomes" id="UP000494330"/>
    </source>
</evidence>
<dbReference type="GO" id="GO:0007165">
    <property type="term" value="P:signal transduction"/>
    <property type="evidence" value="ECO:0007669"/>
    <property type="project" value="TreeGrafter"/>
</dbReference>
<feature type="binding site" evidence="2">
    <location>
        <position position="217"/>
    </location>
    <ligand>
        <name>Mg(2+)</name>
        <dbReference type="ChEBI" id="CHEBI:18420"/>
        <label>1</label>
        <note>catalytic</note>
    </ligand>
</feature>
<feature type="binding site" evidence="2">
    <location>
        <position position="74"/>
    </location>
    <ligand>
        <name>Mg(2+)</name>
        <dbReference type="ChEBI" id="CHEBI:18420"/>
        <label>1</label>
        <note>catalytic</note>
    </ligand>
</feature>
<feature type="binding site" evidence="2">
    <location>
        <position position="92"/>
    </location>
    <ligand>
        <name>Mg(2+)</name>
        <dbReference type="ChEBI" id="CHEBI:18420"/>
        <label>1</label>
        <note>catalytic</note>
    </ligand>
</feature>
<gene>
    <name evidence="3" type="ORF">BPA30113_02976</name>
</gene>
<comment type="similarity">
    <text evidence="1">Belongs to the inositol monophosphatase superfamily.</text>
</comment>